<evidence type="ECO:0000256" key="2">
    <source>
        <dbReference type="ARBA" id="ARBA00012729"/>
    </source>
</evidence>
<keyword evidence="5 6" id="KW-0326">Glycosidase</keyword>
<proteinExistence type="inferred from homology"/>
<evidence type="ECO:0000313" key="11">
    <source>
        <dbReference type="Proteomes" id="UP000660611"/>
    </source>
</evidence>
<dbReference type="InterPro" id="IPR001223">
    <property type="entry name" value="Glyco_hydro18_cat"/>
</dbReference>
<dbReference type="InterPro" id="IPR017853">
    <property type="entry name" value="GH"/>
</dbReference>
<feature type="signal peptide" evidence="8">
    <location>
        <begin position="1"/>
        <end position="28"/>
    </location>
</feature>
<keyword evidence="4" id="KW-0119">Carbohydrate metabolism</keyword>
<dbReference type="InterPro" id="IPR011583">
    <property type="entry name" value="Chitinase_II/V-like_cat"/>
</dbReference>
<gene>
    <name evidence="10" type="ORF">Dsi01nite_103150</name>
</gene>
<dbReference type="Gene3D" id="3.10.50.10">
    <property type="match status" value="1"/>
</dbReference>
<evidence type="ECO:0000313" key="10">
    <source>
        <dbReference type="EMBL" id="GIG52274.1"/>
    </source>
</evidence>
<protein>
    <recommendedName>
        <fullName evidence="2">chitinase</fullName>
        <ecNumber evidence="2">3.2.1.14</ecNumber>
    </recommendedName>
</protein>
<keyword evidence="8" id="KW-0732">Signal</keyword>
<dbReference type="Pfam" id="PF00704">
    <property type="entry name" value="Glyco_hydro_18"/>
    <property type="match status" value="1"/>
</dbReference>
<dbReference type="PROSITE" id="PS51910">
    <property type="entry name" value="GH18_2"/>
    <property type="match status" value="1"/>
</dbReference>
<keyword evidence="4" id="KW-0146">Chitin degradation</keyword>
<keyword evidence="11" id="KW-1185">Reference proteome</keyword>
<evidence type="ECO:0000256" key="6">
    <source>
        <dbReference type="RuleBase" id="RU000489"/>
    </source>
</evidence>
<dbReference type="EMBL" id="BONQ01000174">
    <property type="protein sequence ID" value="GIG52274.1"/>
    <property type="molecule type" value="Genomic_DNA"/>
</dbReference>
<evidence type="ECO:0000259" key="9">
    <source>
        <dbReference type="PROSITE" id="PS51910"/>
    </source>
</evidence>
<dbReference type="PROSITE" id="PS01095">
    <property type="entry name" value="GH18_1"/>
    <property type="match status" value="1"/>
</dbReference>
<evidence type="ECO:0000256" key="3">
    <source>
        <dbReference type="ARBA" id="ARBA00022801"/>
    </source>
</evidence>
<feature type="chain" id="PRO_5037778187" description="chitinase" evidence="8">
    <location>
        <begin position="29"/>
        <end position="414"/>
    </location>
</feature>
<dbReference type="Proteomes" id="UP000660611">
    <property type="component" value="Unassembled WGS sequence"/>
</dbReference>
<comment type="similarity">
    <text evidence="7">Belongs to the glycosyl hydrolase 18 family.</text>
</comment>
<keyword evidence="4" id="KW-0624">Polysaccharide degradation</keyword>
<organism evidence="10 11">
    <name type="scientific">Dactylosporangium siamense</name>
    <dbReference type="NCBI Taxonomy" id="685454"/>
    <lineage>
        <taxon>Bacteria</taxon>
        <taxon>Bacillati</taxon>
        <taxon>Actinomycetota</taxon>
        <taxon>Actinomycetes</taxon>
        <taxon>Micromonosporales</taxon>
        <taxon>Micromonosporaceae</taxon>
        <taxon>Dactylosporangium</taxon>
    </lineage>
</organism>
<dbReference type="CDD" id="cd06548">
    <property type="entry name" value="GH18_chitinase"/>
    <property type="match status" value="1"/>
</dbReference>
<evidence type="ECO:0000256" key="1">
    <source>
        <dbReference type="ARBA" id="ARBA00000822"/>
    </source>
</evidence>
<dbReference type="InterPro" id="IPR029070">
    <property type="entry name" value="Chitinase_insertion_sf"/>
</dbReference>
<reference evidence="10" key="1">
    <citation type="submission" date="2021-01" db="EMBL/GenBank/DDBJ databases">
        <title>Whole genome shotgun sequence of Dactylosporangium siamense NBRC 106093.</title>
        <authorList>
            <person name="Komaki H."/>
            <person name="Tamura T."/>
        </authorList>
    </citation>
    <scope>NUCLEOTIDE SEQUENCE</scope>
    <source>
        <strain evidence="10">NBRC 106093</strain>
    </source>
</reference>
<evidence type="ECO:0000256" key="7">
    <source>
        <dbReference type="RuleBase" id="RU004453"/>
    </source>
</evidence>
<dbReference type="PANTHER" id="PTHR11177">
    <property type="entry name" value="CHITINASE"/>
    <property type="match status" value="1"/>
</dbReference>
<dbReference type="SUPFAM" id="SSF51445">
    <property type="entry name" value="(Trans)glycosidases"/>
    <property type="match status" value="1"/>
</dbReference>
<dbReference type="GO" id="GO:0006032">
    <property type="term" value="P:chitin catabolic process"/>
    <property type="evidence" value="ECO:0007669"/>
    <property type="project" value="UniProtKB-KW"/>
</dbReference>
<dbReference type="RefSeq" id="WP_203853867.1">
    <property type="nucleotide sequence ID" value="NZ_BAAAVW010000041.1"/>
</dbReference>
<accession>A0A919PY81</accession>
<dbReference type="GO" id="GO:0008843">
    <property type="term" value="F:endochitinase activity"/>
    <property type="evidence" value="ECO:0007669"/>
    <property type="project" value="UniProtKB-EC"/>
</dbReference>
<dbReference type="InterPro" id="IPR050314">
    <property type="entry name" value="Glycosyl_Hydrlase_18"/>
</dbReference>
<evidence type="ECO:0000256" key="5">
    <source>
        <dbReference type="ARBA" id="ARBA00023295"/>
    </source>
</evidence>
<dbReference type="GO" id="GO:0008061">
    <property type="term" value="F:chitin binding"/>
    <property type="evidence" value="ECO:0007669"/>
    <property type="project" value="InterPro"/>
</dbReference>
<dbReference type="SMART" id="SM00636">
    <property type="entry name" value="Glyco_18"/>
    <property type="match status" value="1"/>
</dbReference>
<dbReference type="EC" id="3.2.1.14" evidence="2"/>
<evidence type="ECO:0000256" key="8">
    <source>
        <dbReference type="SAM" id="SignalP"/>
    </source>
</evidence>
<evidence type="ECO:0000256" key="4">
    <source>
        <dbReference type="ARBA" id="ARBA00023024"/>
    </source>
</evidence>
<dbReference type="GO" id="GO:0005975">
    <property type="term" value="P:carbohydrate metabolic process"/>
    <property type="evidence" value="ECO:0007669"/>
    <property type="project" value="InterPro"/>
</dbReference>
<dbReference type="SUPFAM" id="SSF54556">
    <property type="entry name" value="Chitinase insertion domain"/>
    <property type="match status" value="1"/>
</dbReference>
<dbReference type="AlphaFoldDB" id="A0A919PY81"/>
<comment type="caution">
    <text evidence="10">The sequence shown here is derived from an EMBL/GenBank/DDBJ whole genome shotgun (WGS) entry which is preliminary data.</text>
</comment>
<dbReference type="PANTHER" id="PTHR11177:SF317">
    <property type="entry name" value="CHITINASE 12-RELATED"/>
    <property type="match status" value="1"/>
</dbReference>
<feature type="domain" description="GH18" evidence="9">
    <location>
        <begin position="37"/>
        <end position="414"/>
    </location>
</feature>
<name>A0A919PY81_9ACTN</name>
<comment type="catalytic activity">
    <reaction evidence="1">
        <text>Random endo-hydrolysis of N-acetyl-beta-D-glucosaminide (1-&gt;4)-beta-linkages in chitin and chitodextrins.</text>
        <dbReference type="EC" id="3.2.1.14"/>
    </reaction>
</comment>
<dbReference type="InterPro" id="IPR001579">
    <property type="entry name" value="Glyco_hydro_18_chit_AS"/>
</dbReference>
<dbReference type="Gene3D" id="3.20.20.80">
    <property type="entry name" value="Glycosidases"/>
    <property type="match status" value="1"/>
</dbReference>
<sequence length="414" mass="44975">MGRRSVLAGLAVSLTLASLAIVPGTASAHTAPSQDQYKRVGYFIQWGIYGRQYYVKNLETSGQAKNLTHINYAFGSVDATGKCVSADPWADYQRPVSAEESVDGVADAPGQTLNGNFNQLRKLKLKHPGLKVLISLGGWTLSANFSDAVLTDASRKALVKSCIDTFYSTGVFDGFDLDWEWPGSEGNPGNVIRPEDKQNFTLLLAEFRKQLPKKATLTAFLPANPAKIDAGFEVNKIFKYLDFGTVQGYDFHGTWEPQANQQSALFVPRGAPTTPDFSGATTLKAWTDRGAPKKSLVLGIPYYGQGWTGITSTANNGLFQTATGPAPGTWAAGNEDYKVLATLPQQGYKVHRDLLSGHAWLFNGTTFWTYDDQLTVAQKSLYLRFNGYGGAMVWSLDGDDANGTLTKTIGTVLH</sequence>
<keyword evidence="3 6" id="KW-0378">Hydrolase</keyword>